<reference evidence="1" key="1">
    <citation type="journal article" date="2012" name="Nat. Biotechnol.">
        <title>Draft genome sequence of pigeonpea (Cajanus cajan), an orphan legume crop of resource-poor farmers.</title>
        <authorList>
            <person name="Varshney R.K."/>
            <person name="Chen W."/>
            <person name="Li Y."/>
            <person name="Bharti A.K."/>
            <person name="Saxena R.K."/>
            <person name="Schlueter J.A."/>
            <person name="Donoghue M.T."/>
            <person name="Azam S."/>
            <person name="Fan G."/>
            <person name="Whaley A.M."/>
            <person name="Farmer A.D."/>
            <person name="Sheridan J."/>
            <person name="Iwata A."/>
            <person name="Tuteja R."/>
            <person name="Penmetsa R.V."/>
            <person name="Wu W."/>
            <person name="Upadhyaya H.D."/>
            <person name="Yang S.P."/>
            <person name="Shah T."/>
            <person name="Saxena K.B."/>
            <person name="Michael T."/>
            <person name="McCombie W.R."/>
            <person name="Yang B."/>
            <person name="Zhang G."/>
            <person name="Yang H."/>
            <person name="Wang J."/>
            <person name="Spillane C."/>
            <person name="Cook D.R."/>
            <person name="May G.D."/>
            <person name="Xu X."/>
            <person name="Jackson S.A."/>
        </authorList>
    </citation>
    <scope>NUCLEOTIDE SEQUENCE [LARGE SCALE GENOMIC DNA]</scope>
</reference>
<sequence length="59" mass="7403">MFDNIFVRKRELQARIQGLERYLEHIDSVRSWALYHDLQKQYETFLFHEETLLFQKSRE</sequence>
<protein>
    <submittedName>
        <fullName evidence="1">Uncharacterized protein</fullName>
    </submittedName>
</protein>
<dbReference type="AlphaFoldDB" id="A0A151QUP1"/>
<proteinExistence type="predicted"/>
<gene>
    <name evidence="1" type="ORF">KK1_045029</name>
</gene>
<evidence type="ECO:0000313" key="1">
    <source>
        <dbReference type="EMBL" id="KYP34048.1"/>
    </source>
</evidence>
<dbReference type="EMBL" id="KQ484693">
    <property type="protein sequence ID" value="KYP34048.1"/>
    <property type="molecule type" value="Genomic_DNA"/>
</dbReference>
<dbReference type="Proteomes" id="UP000075243">
    <property type="component" value="Unassembled WGS sequence"/>
</dbReference>
<organism evidence="1 2">
    <name type="scientific">Cajanus cajan</name>
    <name type="common">Pigeon pea</name>
    <name type="synonym">Cajanus indicus</name>
    <dbReference type="NCBI Taxonomy" id="3821"/>
    <lineage>
        <taxon>Eukaryota</taxon>
        <taxon>Viridiplantae</taxon>
        <taxon>Streptophyta</taxon>
        <taxon>Embryophyta</taxon>
        <taxon>Tracheophyta</taxon>
        <taxon>Spermatophyta</taxon>
        <taxon>Magnoliopsida</taxon>
        <taxon>eudicotyledons</taxon>
        <taxon>Gunneridae</taxon>
        <taxon>Pentapetalae</taxon>
        <taxon>rosids</taxon>
        <taxon>fabids</taxon>
        <taxon>Fabales</taxon>
        <taxon>Fabaceae</taxon>
        <taxon>Papilionoideae</taxon>
        <taxon>50 kb inversion clade</taxon>
        <taxon>NPAAA clade</taxon>
        <taxon>indigoferoid/millettioid clade</taxon>
        <taxon>Phaseoleae</taxon>
        <taxon>Cajanus</taxon>
    </lineage>
</organism>
<name>A0A151QUP1_CAJCA</name>
<dbReference type="Gramene" id="C.cajan_39925.t">
    <property type="protein sequence ID" value="C.cajan_39925.t.cds1"/>
    <property type="gene ID" value="C.cajan_39925"/>
</dbReference>
<accession>A0A151QUP1</accession>
<evidence type="ECO:0000313" key="2">
    <source>
        <dbReference type="Proteomes" id="UP000075243"/>
    </source>
</evidence>
<keyword evidence="2" id="KW-1185">Reference proteome</keyword>